<dbReference type="EMBL" id="QOVL01000001">
    <property type="protein sequence ID" value="RXG33240.1"/>
    <property type="molecule type" value="Genomic_DNA"/>
</dbReference>
<dbReference type="Proteomes" id="UP000290608">
    <property type="component" value="Unassembled WGS sequence"/>
</dbReference>
<reference evidence="1 2" key="1">
    <citation type="submission" date="2018-07" db="EMBL/GenBank/DDBJ databases">
        <title>Leeuwenhoekiella genomics.</title>
        <authorList>
            <person name="Tahon G."/>
            <person name="Willems A."/>
        </authorList>
    </citation>
    <scope>NUCLEOTIDE SEQUENCE [LARGE SCALE GENOMIC DNA]</scope>
    <source>
        <strain evidence="1 2">LMG 1345</strain>
    </source>
</reference>
<sequence length="39" mass="4758">MNTPDTFYKFPGYFFVIKVCELCFVKKKKALITELFNWF</sequence>
<organism evidence="1 2">
    <name type="scientific">Leeuwenhoekiella marinoflava</name>
    <dbReference type="NCBI Taxonomy" id="988"/>
    <lineage>
        <taxon>Bacteria</taxon>
        <taxon>Pseudomonadati</taxon>
        <taxon>Bacteroidota</taxon>
        <taxon>Flavobacteriia</taxon>
        <taxon>Flavobacteriales</taxon>
        <taxon>Flavobacteriaceae</taxon>
        <taxon>Leeuwenhoekiella</taxon>
    </lineage>
</organism>
<gene>
    <name evidence="1" type="ORF">DSL99_336</name>
</gene>
<dbReference type="STRING" id="1122159.SAMN02745246_00395"/>
<name>A0A4Q0PRG7_9FLAO</name>
<proteinExistence type="predicted"/>
<dbReference type="AlphaFoldDB" id="A0A4Q0PRG7"/>
<accession>A0A4Q0PRG7</accession>
<evidence type="ECO:0000313" key="2">
    <source>
        <dbReference type="Proteomes" id="UP000290608"/>
    </source>
</evidence>
<evidence type="ECO:0000313" key="1">
    <source>
        <dbReference type="EMBL" id="RXG33240.1"/>
    </source>
</evidence>
<protein>
    <submittedName>
        <fullName evidence="1">Uncharacterized protein</fullName>
    </submittedName>
</protein>
<comment type="caution">
    <text evidence="1">The sequence shown here is derived from an EMBL/GenBank/DDBJ whole genome shotgun (WGS) entry which is preliminary data.</text>
</comment>